<evidence type="ECO:0000256" key="1">
    <source>
        <dbReference type="SAM" id="MobiDB-lite"/>
    </source>
</evidence>
<dbReference type="PANTHER" id="PTHR42951:SF14">
    <property type="entry name" value="METALLO-BETA-LACTAMASE SUPERFAMILY PROTEIN"/>
    <property type="match status" value="1"/>
</dbReference>
<evidence type="ECO:0000259" key="2">
    <source>
        <dbReference type="SMART" id="SM00849"/>
    </source>
</evidence>
<feature type="region of interest" description="Disordered" evidence="1">
    <location>
        <begin position="191"/>
        <end position="210"/>
    </location>
</feature>
<dbReference type="InterPro" id="IPR001279">
    <property type="entry name" value="Metallo-B-lactamas"/>
</dbReference>
<dbReference type="PANTHER" id="PTHR42951">
    <property type="entry name" value="METALLO-BETA-LACTAMASE DOMAIN-CONTAINING"/>
    <property type="match status" value="1"/>
</dbReference>
<dbReference type="SUPFAM" id="SSF56281">
    <property type="entry name" value="Metallo-hydrolase/oxidoreductase"/>
    <property type="match status" value="1"/>
</dbReference>
<reference evidence="3" key="1">
    <citation type="submission" date="2017-02" db="EMBL/GenBank/DDBJ databases">
        <authorList>
            <person name="Regsiter A."/>
            <person name="William W."/>
        </authorList>
    </citation>
    <scope>NUCLEOTIDE SEQUENCE</scope>
    <source>
        <strain evidence="3">Bib</strain>
    </source>
</reference>
<dbReference type="Pfam" id="PF00753">
    <property type="entry name" value="Lactamase_B"/>
    <property type="match status" value="1"/>
</dbReference>
<evidence type="ECO:0000313" key="3">
    <source>
        <dbReference type="EMBL" id="SLM13607.1"/>
    </source>
</evidence>
<dbReference type="AlphaFoldDB" id="A0A3P3XJE2"/>
<gene>
    <name evidence="3" type="ORF">SPIROBIBN47_290133</name>
</gene>
<dbReference type="CDD" id="cd07743">
    <property type="entry name" value="metallo-hydrolase-like_MBL-fold"/>
    <property type="match status" value="1"/>
</dbReference>
<name>A0A3P3XJE2_9SPIR</name>
<dbReference type="EMBL" id="FWDM01000022">
    <property type="protein sequence ID" value="SLM13607.1"/>
    <property type="molecule type" value="Genomic_DNA"/>
</dbReference>
<dbReference type="SMART" id="SM00849">
    <property type="entry name" value="Lactamase_B"/>
    <property type="match status" value="1"/>
</dbReference>
<dbReference type="InterPro" id="IPR036866">
    <property type="entry name" value="RibonucZ/Hydroxyglut_hydro"/>
</dbReference>
<dbReference type="Gene3D" id="3.60.15.10">
    <property type="entry name" value="Ribonuclease Z/Hydroxyacylglutathione hydrolase-like"/>
    <property type="match status" value="1"/>
</dbReference>
<accession>A0A3P3XJE2</accession>
<proteinExistence type="predicted"/>
<feature type="domain" description="Metallo-beta-lactamase" evidence="2">
    <location>
        <begin position="48"/>
        <end position="279"/>
    </location>
</feature>
<dbReference type="InterPro" id="IPR050855">
    <property type="entry name" value="NDM-1-like"/>
</dbReference>
<protein>
    <recommendedName>
        <fullName evidence="2">Metallo-beta-lactamase domain-containing protein</fullName>
    </recommendedName>
</protein>
<sequence>MAINFERLAGNTFVARGPTNIGLYICRREGVPGESVLAEGVPIEAQSGKAASQAHGGSRAFLIDSGGDADAGRRILRECERLGVHLAGIINTHSNADHCGGNAFLQARIGCAVCATEAEAAFLGYPLLETSFLAGGYPQKALKNKFLMAPVSRATHILNPPCALSLDAEGQIQMRTLFKGQVQVRALPEGVVSGEPAPRAEPESQSDPQSECRIVSLPGHYFGMVGVMTPDRVFFAADALAGKPILEKYHIFFFYDLAAELETLAMLETIEADWFVPSHAEPTQDIRPLVELNRRKINEIADVIVGLCAGGQDVRESGGHSLEDIFAGVCAHYGISLDDNQHVLVGSTIRSYLSWLSNQGRLEYSFINGRMIFKVKQ</sequence>
<organism evidence="3">
    <name type="scientific">uncultured spirochete</name>
    <dbReference type="NCBI Taxonomy" id="156406"/>
    <lineage>
        <taxon>Bacteria</taxon>
        <taxon>Pseudomonadati</taxon>
        <taxon>Spirochaetota</taxon>
        <taxon>Spirochaetia</taxon>
        <taxon>Spirochaetales</taxon>
        <taxon>environmental samples</taxon>
    </lineage>
</organism>